<protein>
    <submittedName>
        <fullName evidence="2">Uncharacterized protein</fullName>
    </submittedName>
</protein>
<feature type="transmembrane region" description="Helical" evidence="1">
    <location>
        <begin position="6"/>
        <end position="25"/>
    </location>
</feature>
<keyword evidence="1" id="KW-0472">Membrane</keyword>
<keyword evidence="3" id="KW-1185">Reference proteome</keyword>
<gene>
    <name evidence="2" type="ORF">Lalb_Chr03g0042601</name>
</gene>
<sequence length="41" mass="4684">MTLESFPINVFIFVLHFYLFIPSFLDVSNPVLALAICNSCF</sequence>
<evidence type="ECO:0000313" key="3">
    <source>
        <dbReference type="Proteomes" id="UP000447434"/>
    </source>
</evidence>
<accession>A0A6A4QYN5</accession>
<keyword evidence="1" id="KW-0812">Transmembrane</keyword>
<dbReference type="AlphaFoldDB" id="A0A6A4QYN5"/>
<proteinExistence type="predicted"/>
<dbReference type="EMBL" id="WOCE01000003">
    <property type="protein sequence ID" value="KAE9618104.1"/>
    <property type="molecule type" value="Genomic_DNA"/>
</dbReference>
<name>A0A6A4QYN5_LUPAL</name>
<evidence type="ECO:0000313" key="2">
    <source>
        <dbReference type="EMBL" id="KAE9618104.1"/>
    </source>
</evidence>
<dbReference type="Proteomes" id="UP000447434">
    <property type="component" value="Chromosome 3"/>
</dbReference>
<keyword evidence="1" id="KW-1133">Transmembrane helix</keyword>
<organism evidence="2 3">
    <name type="scientific">Lupinus albus</name>
    <name type="common">White lupine</name>
    <name type="synonym">Lupinus termis</name>
    <dbReference type="NCBI Taxonomy" id="3870"/>
    <lineage>
        <taxon>Eukaryota</taxon>
        <taxon>Viridiplantae</taxon>
        <taxon>Streptophyta</taxon>
        <taxon>Embryophyta</taxon>
        <taxon>Tracheophyta</taxon>
        <taxon>Spermatophyta</taxon>
        <taxon>Magnoliopsida</taxon>
        <taxon>eudicotyledons</taxon>
        <taxon>Gunneridae</taxon>
        <taxon>Pentapetalae</taxon>
        <taxon>rosids</taxon>
        <taxon>fabids</taxon>
        <taxon>Fabales</taxon>
        <taxon>Fabaceae</taxon>
        <taxon>Papilionoideae</taxon>
        <taxon>50 kb inversion clade</taxon>
        <taxon>genistoids sensu lato</taxon>
        <taxon>core genistoids</taxon>
        <taxon>Genisteae</taxon>
        <taxon>Lupinus</taxon>
    </lineage>
</organism>
<evidence type="ECO:0000256" key="1">
    <source>
        <dbReference type="SAM" id="Phobius"/>
    </source>
</evidence>
<reference evidence="3" key="1">
    <citation type="journal article" date="2020" name="Nat. Commun.">
        <title>Genome sequence of the cluster root forming white lupin.</title>
        <authorList>
            <person name="Hufnagel B."/>
            <person name="Marques A."/>
            <person name="Soriano A."/>
            <person name="Marques L."/>
            <person name="Divol F."/>
            <person name="Doumas P."/>
            <person name="Sallet E."/>
            <person name="Mancinotti D."/>
            <person name="Carrere S."/>
            <person name="Marande W."/>
            <person name="Arribat S."/>
            <person name="Keller J."/>
            <person name="Huneau C."/>
            <person name="Blein T."/>
            <person name="Aime D."/>
            <person name="Laguerre M."/>
            <person name="Taylor J."/>
            <person name="Schubert V."/>
            <person name="Nelson M."/>
            <person name="Geu-Flores F."/>
            <person name="Crespi M."/>
            <person name="Gallardo-Guerrero K."/>
            <person name="Delaux P.-M."/>
            <person name="Salse J."/>
            <person name="Berges H."/>
            <person name="Guyot R."/>
            <person name="Gouzy J."/>
            <person name="Peret B."/>
        </authorList>
    </citation>
    <scope>NUCLEOTIDE SEQUENCE [LARGE SCALE GENOMIC DNA]</scope>
    <source>
        <strain evidence="3">cv. Amiga</strain>
    </source>
</reference>
<comment type="caution">
    <text evidence="2">The sequence shown here is derived from an EMBL/GenBank/DDBJ whole genome shotgun (WGS) entry which is preliminary data.</text>
</comment>